<feature type="compositionally biased region" description="Low complexity" evidence="7">
    <location>
        <begin position="748"/>
        <end position="770"/>
    </location>
</feature>
<dbReference type="PROSITE" id="PS50280">
    <property type="entry name" value="SET"/>
    <property type="match status" value="1"/>
</dbReference>
<feature type="region of interest" description="Disordered" evidence="7">
    <location>
        <begin position="742"/>
        <end position="807"/>
    </location>
</feature>
<feature type="compositionally biased region" description="Polar residues" evidence="7">
    <location>
        <begin position="1269"/>
        <end position="1292"/>
    </location>
</feature>
<evidence type="ECO:0000259" key="9">
    <source>
        <dbReference type="PROSITE" id="PS51633"/>
    </source>
</evidence>
<dbReference type="EMBL" id="MU006288">
    <property type="protein sequence ID" value="KAF2856708.1"/>
    <property type="molecule type" value="Genomic_DNA"/>
</dbReference>
<proteinExistence type="predicted"/>
<evidence type="ECO:0008006" key="12">
    <source>
        <dbReference type="Google" id="ProtNLM"/>
    </source>
</evidence>
<dbReference type="Gene3D" id="2.170.270.10">
    <property type="entry name" value="SET domain"/>
    <property type="match status" value="1"/>
</dbReference>
<feature type="compositionally biased region" description="Polar residues" evidence="7">
    <location>
        <begin position="239"/>
        <end position="251"/>
    </location>
</feature>
<dbReference type="PANTHER" id="PTHR45747:SF4">
    <property type="entry name" value="HISTONE-LYSINE N-METHYLTRANSFERASE E(Z)"/>
    <property type="match status" value="1"/>
</dbReference>
<evidence type="ECO:0000256" key="4">
    <source>
        <dbReference type="ARBA" id="ARBA00023015"/>
    </source>
</evidence>
<feature type="region of interest" description="Disordered" evidence="7">
    <location>
        <begin position="1169"/>
        <end position="1351"/>
    </location>
</feature>
<keyword evidence="2" id="KW-0808">Transferase</keyword>
<dbReference type="GO" id="GO:0005634">
    <property type="term" value="C:nucleus"/>
    <property type="evidence" value="ECO:0007669"/>
    <property type="project" value="TreeGrafter"/>
</dbReference>
<comment type="catalytic activity">
    <reaction evidence="6">
        <text>L-lysyl(27)-[histone H3] + 3 S-adenosyl-L-methionine = N(6),N(6),N(6)-trimethyl-L-lysyl(27)-[histone H3] + 3 S-adenosyl-L-homocysteine + 3 H(+)</text>
        <dbReference type="Rhea" id="RHEA:60292"/>
        <dbReference type="Rhea" id="RHEA-COMP:15535"/>
        <dbReference type="Rhea" id="RHEA-COMP:15548"/>
        <dbReference type="ChEBI" id="CHEBI:15378"/>
        <dbReference type="ChEBI" id="CHEBI:29969"/>
        <dbReference type="ChEBI" id="CHEBI:57856"/>
        <dbReference type="ChEBI" id="CHEBI:59789"/>
        <dbReference type="ChEBI" id="CHEBI:61961"/>
        <dbReference type="EC" id="2.1.1.356"/>
    </reaction>
</comment>
<dbReference type="GO" id="GO:0003682">
    <property type="term" value="F:chromatin binding"/>
    <property type="evidence" value="ECO:0007669"/>
    <property type="project" value="TreeGrafter"/>
</dbReference>
<feature type="region of interest" description="Disordered" evidence="7">
    <location>
        <begin position="1118"/>
        <end position="1142"/>
    </location>
</feature>
<feature type="compositionally biased region" description="Low complexity" evidence="7">
    <location>
        <begin position="779"/>
        <end position="790"/>
    </location>
</feature>
<evidence type="ECO:0000256" key="5">
    <source>
        <dbReference type="ARBA" id="ARBA00023163"/>
    </source>
</evidence>
<feature type="compositionally biased region" description="Polar residues" evidence="7">
    <location>
        <begin position="72"/>
        <end position="82"/>
    </location>
</feature>
<dbReference type="OrthoDB" id="6141102at2759"/>
<dbReference type="PROSITE" id="PS51633">
    <property type="entry name" value="CXC"/>
    <property type="match status" value="1"/>
</dbReference>
<gene>
    <name evidence="10" type="ORF">T440DRAFT_484827</name>
</gene>
<feature type="compositionally biased region" description="Polar residues" evidence="7">
    <location>
        <begin position="1198"/>
        <end position="1209"/>
    </location>
</feature>
<evidence type="ECO:0000256" key="7">
    <source>
        <dbReference type="SAM" id="MobiDB-lite"/>
    </source>
</evidence>
<keyword evidence="11" id="KW-1185">Reference proteome</keyword>
<sequence>MAYMRGRGTRENPLDIDAVQTTTANQPPRKTVPHAVDSNDDFIIAPSANAWAQAAQKNSKRRPRASDAASGSRPTSRGQNLTPGGVSRAVPVRAHQTATAVVISDDESSASELQQPATNKVDEAHSHNPGGNVITAADPPRGAIFGEQSNTSEVPQPATANITQVSATVPAPPPGPGPCVNTRLRGDTHGGTSDAAFPPSRSSEIAETASVNHRAFSPARQHSVHDSTPIGDGTDNSERTTSNHVNTTQHSVPAKYGPGFIDHTASAHVSQGQIITQTNGRQRIKKTVTPRDDPSMRVRPRLKRRPERSQQALSQSQPDQEHRTSSSGIDKARKSSQQSSKPPTAIVVTAEASGLLDARPSVSHSAVDVMPTAIFAQHRENGPLPLDSPTPRLTIPTDDIERTRLTVRNCLKRHLQKRLESHAYVTSSLLWRQRTCQETEIRIHHTQPRRRNKSVDDTQHVSPFGGMPAVQIRFDKASNNDKSRLFTQDIINKAKPKNTIAASSWTCPLTTYTCDATIVPPFKEYISLPTNLLADNESKLLATPLIVDEMDDDRNELLRELPSQYEMKHDSKGPLDLRNEQCRFYKQSLEDFLEEVGMTWEPILYWLFAPNQLVKQINMTVEGSNQFEVFLLERSRYSVEEFERDGEWKTTIMFDREGKKCTDLFSKLRTASASELRLSAVIGEAVFDECHFSLWYMAQQSDLFQDYVRMKIQSVQAEPRLTYRQTVCRVCHQHNCLFHGEHREVPMDDSNSDSGSDSGQSSSESQVQQSKPRDQPHVSGLDNDGSSQSDSSDDSDDQVPAHWDSDSDVEKFITYRIPMNSEATNNISEEDAATTKPRKPPEGGFRADWWQNNYSTLKWNQRKPFYPCKHPGLSCDQARCRCYRETITCEKSCQCSRACNRRFPGCGCTHTLGKVCADKNKCLCVKFERECDADLCGTCGATDILDPTNRYNEVVLRDKCSNVAIQRGVPKKTLLGQSTVHGFGLYAGEDIKKDDFIGEYKGEVISTQESNRRSTIYGYQKTMYLFALNKRQDVDATYMGNKLRFINNADKKYTNCAPKNLLCNQVYRIALYASTTIKAGAELFFNYNYPKELTETFNQPNQAPGTVFAVKDTVMIQKKKSKHSTSHTGKPSSVTGQPSAASVKVTSAKVIKGLERARAAKALKAAAKLAESQGAQPSTATKIPDRTGPQRARKLVQVDQSLPGRSTRVSQLRSARSSRGRSSHDSSNASASDTPLEHTDDSDSHALESAESQHYDVVQDTDDDENASMPETQGTTQEPTNSYDALFTSRSSAAVEESDDMDTGRGRSRHSAVGAVVAVRGKKNIGGMRVGDGRPKRKRSFVANSDDEGML</sequence>
<feature type="region of interest" description="Disordered" evidence="7">
    <location>
        <begin position="823"/>
        <end position="847"/>
    </location>
</feature>
<evidence type="ECO:0000256" key="6">
    <source>
        <dbReference type="ARBA" id="ARBA00048568"/>
    </source>
</evidence>
<dbReference type="InterPro" id="IPR045318">
    <property type="entry name" value="EZH1/2-like"/>
</dbReference>
<dbReference type="InterPro" id="IPR001214">
    <property type="entry name" value="SET_dom"/>
</dbReference>
<evidence type="ECO:0000313" key="11">
    <source>
        <dbReference type="Proteomes" id="UP000799423"/>
    </source>
</evidence>
<dbReference type="SUPFAM" id="SSF82199">
    <property type="entry name" value="SET domain"/>
    <property type="match status" value="1"/>
</dbReference>
<keyword evidence="5" id="KW-0804">Transcription</keyword>
<dbReference type="Pfam" id="PF18264">
    <property type="entry name" value="preSET_CXC"/>
    <property type="match status" value="1"/>
</dbReference>
<evidence type="ECO:0000256" key="3">
    <source>
        <dbReference type="ARBA" id="ARBA00022691"/>
    </source>
</evidence>
<dbReference type="GO" id="GO:0031507">
    <property type="term" value="P:heterochromatin formation"/>
    <property type="evidence" value="ECO:0007669"/>
    <property type="project" value="TreeGrafter"/>
</dbReference>
<dbReference type="GO" id="GO:0032259">
    <property type="term" value="P:methylation"/>
    <property type="evidence" value="ECO:0007669"/>
    <property type="project" value="UniProtKB-KW"/>
</dbReference>
<dbReference type="PANTHER" id="PTHR45747">
    <property type="entry name" value="HISTONE-LYSINE N-METHYLTRANSFERASE E(Z)"/>
    <property type="match status" value="1"/>
</dbReference>
<evidence type="ECO:0000259" key="8">
    <source>
        <dbReference type="PROSITE" id="PS50280"/>
    </source>
</evidence>
<reference evidence="10" key="1">
    <citation type="submission" date="2020-01" db="EMBL/GenBank/DDBJ databases">
        <authorList>
            <consortium name="DOE Joint Genome Institute"/>
            <person name="Haridas S."/>
            <person name="Albert R."/>
            <person name="Binder M."/>
            <person name="Bloem J."/>
            <person name="Labutti K."/>
            <person name="Salamov A."/>
            <person name="Andreopoulos B."/>
            <person name="Baker S.E."/>
            <person name="Barry K."/>
            <person name="Bills G."/>
            <person name="Bluhm B.H."/>
            <person name="Cannon C."/>
            <person name="Castanera R."/>
            <person name="Culley D.E."/>
            <person name="Daum C."/>
            <person name="Ezra D."/>
            <person name="Gonzalez J.B."/>
            <person name="Henrissat B."/>
            <person name="Kuo A."/>
            <person name="Liang C."/>
            <person name="Lipzen A."/>
            <person name="Lutzoni F."/>
            <person name="Magnuson J."/>
            <person name="Mondo S."/>
            <person name="Nolan M."/>
            <person name="Ohm R."/>
            <person name="Pangilinan J."/>
            <person name="Park H.-J."/>
            <person name="Ramirez L."/>
            <person name="Alfaro M."/>
            <person name="Sun H."/>
            <person name="Tritt A."/>
            <person name="Yoshinaga Y."/>
            <person name="Zwiers L.-H."/>
            <person name="Turgeon B.G."/>
            <person name="Goodwin S.B."/>
            <person name="Spatafora J.W."/>
            <person name="Crous P.W."/>
            <person name="Grigoriev I.V."/>
        </authorList>
    </citation>
    <scope>NUCLEOTIDE SEQUENCE</scope>
    <source>
        <strain evidence="10">IPT5</strain>
    </source>
</reference>
<feature type="region of interest" description="Disordered" evidence="7">
    <location>
        <begin position="1"/>
        <end position="127"/>
    </location>
</feature>
<evidence type="ECO:0000313" key="10">
    <source>
        <dbReference type="EMBL" id="KAF2856708.1"/>
    </source>
</evidence>
<accession>A0A6A7BQN6</accession>
<dbReference type="Pfam" id="PF00856">
    <property type="entry name" value="SET"/>
    <property type="match status" value="1"/>
</dbReference>
<feature type="compositionally biased region" description="Polar residues" evidence="7">
    <location>
        <begin position="267"/>
        <end position="281"/>
    </location>
</feature>
<name>A0A6A7BQN6_9PLEO</name>
<feature type="compositionally biased region" description="Low complexity" evidence="7">
    <location>
        <begin position="43"/>
        <end position="57"/>
    </location>
</feature>
<keyword evidence="1" id="KW-0489">Methyltransferase</keyword>
<feature type="compositionally biased region" description="Polar residues" evidence="7">
    <location>
        <begin position="19"/>
        <end position="28"/>
    </location>
</feature>
<feature type="compositionally biased region" description="Polar residues" evidence="7">
    <location>
        <begin position="309"/>
        <end position="318"/>
    </location>
</feature>
<keyword evidence="3" id="KW-0949">S-adenosyl-L-methionine</keyword>
<dbReference type="InterPro" id="IPR046341">
    <property type="entry name" value="SET_dom_sf"/>
</dbReference>
<dbReference type="GO" id="GO:0140951">
    <property type="term" value="F:histone H3K27 trimethyltransferase activity"/>
    <property type="evidence" value="ECO:0007669"/>
    <property type="project" value="UniProtKB-EC"/>
</dbReference>
<dbReference type="Proteomes" id="UP000799423">
    <property type="component" value="Unassembled WGS sequence"/>
</dbReference>
<dbReference type="SMART" id="SM00317">
    <property type="entry name" value="SET"/>
    <property type="match status" value="1"/>
</dbReference>
<feature type="domain" description="CXC" evidence="9">
    <location>
        <begin position="844"/>
        <end position="956"/>
    </location>
</feature>
<feature type="domain" description="SET" evidence="8">
    <location>
        <begin position="971"/>
        <end position="1088"/>
    </location>
</feature>
<keyword evidence="4" id="KW-0805">Transcription regulation</keyword>
<organism evidence="10 11">
    <name type="scientific">Plenodomus tracheiphilus IPT5</name>
    <dbReference type="NCBI Taxonomy" id="1408161"/>
    <lineage>
        <taxon>Eukaryota</taxon>
        <taxon>Fungi</taxon>
        <taxon>Dikarya</taxon>
        <taxon>Ascomycota</taxon>
        <taxon>Pezizomycotina</taxon>
        <taxon>Dothideomycetes</taxon>
        <taxon>Pleosporomycetidae</taxon>
        <taxon>Pleosporales</taxon>
        <taxon>Pleosporineae</taxon>
        <taxon>Leptosphaeriaceae</taxon>
        <taxon>Plenodomus</taxon>
    </lineage>
</organism>
<dbReference type="InterPro" id="IPR041355">
    <property type="entry name" value="Pre-SET_CXC"/>
</dbReference>
<feature type="region of interest" description="Disordered" evidence="7">
    <location>
        <begin position="215"/>
        <end position="344"/>
    </location>
</feature>
<evidence type="ECO:0000256" key="2">
    <source>
        <dbReference type="ARBA" id="ARBA00022679"/>
    </source>
</evidence>
<protein>
    <recommendedName>
        <fullName evidence="12">SET domain-containing protein</fullName>
    </recommendedName>
</protein>
<dbReference type="InterPro" id="IPR026489">
    <property type="entry name" value="CXC_dom"/>
</dbReference>
<feature type="compositionally biased region" description="Basic and acidic residues" evidence="7">
    <location>
        <begin position="1235"/>
        <end position="1254"/>
    </location>
</feature>
<evidence type="ECO:0000256" key="1">
    <source>
        <dbReference type="ARBA" id="ARBA00022603"/>
    </source>
</evidence>